<dbReference type="PROSITE" id="PS00974">
    <property type="entry name" value="MANNITOL_DHGENASE"/>
    <property type="match status" value="1"/>
</dbReference>
<gene>
    <name evidence="9" type="ORF">SPF06_03665</name>
</gene>
<evidence type="ECO:0000256" key="1">
    <source>
        <dbReference type="ARBA" id="ARBA00006541"/>
    </source>
</evidence>
<evidence type="ECO:0000259" key="8">
    <source>
        <dbReference type="Pfam" id="PF08125"/>
    </source>
</evidence>
<dbReference type="InterPro" id="IPR008927">
    <property type="entry name" value="6-PGluconate_DH-like_C_sf"/>
</dbReference>
<dbReference type="InterPro" id="IPR050988">
    <property type="entry name" value="Mannitol_DH/Oxidoreductase"/>
</dbReference>
<dbReference type="InterPro" id="IPR013118">
    <property type="entry name" value="Mannitol_DH_C"/>
</dbReference>
<evidence type="ECO:0000259" key="7">
    <source>
        <dbReference type="Pfam" id="PF01232"/>
    </source>
</evidence>
<proteinExistence type="inferred from homology"/>
<dbReference type="PRINTS" id="PR00084">
    <property type="entry name" value="MTLDHDRGNASE"/>
</dbReference>
<accession>A0ABU5T2C4</accession>
<dbReference type="InterPro" id="IPR036291">
    <property type="entry name" value="NAD(P)-bd_dom_sf"/>
</dbReference>
<dbReference type="Gene3D" id="1.10.1040.10">
    <property type="entry name" value="N-(1-d-carboxylethyl)-l-norvaline Dehydrogenase, domain 2"/>
    <property type="match status" value="1"/>
</dbReference>
<keyword evidence="4 9" id="KW-0560">Oxidoreductase</keyword>
<reference evidence="9 10" key="1">
    <citation type="submission" date="2023-12" db="EMBL/GenBank/DDBJ databases">
        <title>Sinomonas terricola sp. nov, isolated from litchi orchard soil in Guangdong, PR China.</title>
        <authorList>
            <person name="Jiaxin W."/>
            <person name="Yang Z."/>
            <person name="Honghui Z."/>
        </authorList>
    </citation>
    <scope>NUCLEOTIDE SEQUENCE [LARGE SCALE GENOMIC DNA]</scope>
    <source>
        <strain evidence="9 10">JGH33</strain>
    </source>
</reference>
<evidence type="ECO:0000313" key="9">
    <source>
        <dbReference type="EMBL" id="MEA5453812.1"/>
    </source>
</evidence>
<dbReference type="RefSeq" id="WP_323277562.1">
    <property type="nucleotide sequence ID" value="NZ_JAYGGQ010000001.1"/>
</dbReference>
<name>A0ABU5T2C4_9MICC</name>
<dbReference type="PANTHER" id="PTHR43362:SF1">
    <property type="entry name" value="MANNITOL DEHYDROGENASE 2-RELATED"/>
    <property type="match status" value="1"/>
</dbReference>
<evidence type="ECO:0000256" key="2">
    <source>
        <dbReference type="ARBA" id="ARBA00012939"/>
    </source>
</evidence>
<keyword evidence="10" id="KW-1185">Reference proteome</keyword>
<evidence type="ECO:0000256" key="3">
    <source>
        <dbReference type="ARBA" id="ARBA00016219"/>
    </source>
</evidence>
<dbReference type="GO" id="GO:0016491">
    <property type="term" value="F:oxidoreductase activity"/>
    <property type="evidence" value="ECO:0007669"/>
    <property type="project" value="UniProtKB-KW"/>
</dbReference>
<feature type="domain" description="Mannitol dehydrogenase N-terminal" evidence="7">
    <location>
        <begin position="25"/>
        <end position="272"/>
    </location>
</feature>
<dbReference type="EMBL" id="JAYGGQ010000001">
    <property type="protein sequence ID" value="MEA5453812.1"/>
    <property type="molecule type" value="Genomic_DNA"/>
</dbReference>
<sequence>MMRRLGRENIPSGVLIGAGAPEDAGIVHLGLGNFHRAHAAVYTALALAHQEGPWGIHGFANRSRAVVDAMRAQDGMYSVLELSEHGRKAGVVDVHRGLDVLSQNPEAFIASVAHPGARILTLTVSEVGYCRSSRTGTLDVDLPDVAHDVADPHHPRSTVGLIARGLAVRAAQGEPFTVLSCDNLSSNGAATRTVLTEFLGRSGASDDVLSYVREKVSFPNSMVDRIVPATVPSTIADVRDLLGLVDDAPVPAEEFSMWVLEDDFAAGRPSWEQAGAILSDEVEAYELVKLRLLNGSHSLIAYLGALCGEETIAGAWGRGFIREAVDVAVHADYLPSIGLPRGFDVAGYLARLSHRWSNAPLGHKTQQVGTDGSVKLLQRVPEPALLALAEGRVPHLLALTIAAWICCVAPPAGFAPGPFADAMREPARERLAEITEGKTSPRENARAILAGGFFPDELVRFPEFTTRIEELVDTIVRHGAPAAASDAVAASMPTPQTTEAKP</sequence>
<dbReference type="InterPro" id="IPR023027">
    <property type="entry name" value="Mannitol_DH_CS"/>
</dbReference>
<dbReference type="Proteomes" id="UP001304769">
    <property type="component" value="Unassembled WGS sequence"/>
</dbReference>
<evidence type="ECO:0000256" key="4">
    <source>
        <dbReference type="ARBA" id="ARBA00023002"/>
    </source>
</evidence>
<dbReference type="PANTHER" id="PTHR43362">
    <property type="entry name" value="MANNITOL DEHYDROGENASE DSF1-RELATED"/>
    <property type="match status" value="1"/>
</dbReference>
<dbReference type="Pfam" id="PF01232">
    <property type="entry name" value="Mannitol_dh"/>
    <property type="match status" value="1"/>
</dbReference>
<dbReference type="Pfam" id="PF08125">
    <property type="entry name" value="Mannitol_dh_C"/>
    <property type="match status" value="1"/>
</dbReference>
<evidence type="ECO:0000256" key="5">
    <source>
        <dbReference type="ARBA" id="ARBA00023027"/>
    </source>
</evidence>
<comment type="catalytic activity">
    <reaction evidence="6">
        <text>D-mannitol 1-phosphate + NAD(+) = beta-D-fructose 6-phosphate + NADH + H(+)</text>
        <dbReference type="Rhea" id="RHEA:19661"/>
        <dbReference type="ChEBI" id="CHEBI:15378"/>
        <dbReference type="ChEBI" id="CHEBI:57540"/>
        <dbReference type="ChEBI" id="CHEBI:57634"/>
        <dbReference type="ChEBI" id="CHEBI:57945"/>
        <dbReference type="ChEBI" id="CHEBI:61381"/>
        <dbReference type="EC" id="1.1.1.17"/>
    </reaction>
</comment>
<organism evidence="9 10">
    <name type="scientific">Sinomonas terricola</name>
    <dbReference type="NCBI Taxonomy" id="3110330"/>
    <lineage>
        <taxon>Bacteria</taxon>
        <taxon>Bacillati</taxon>
        <taxon>Actinomycetota</taxon>
        <taxon>Actinomycetes</taxon>
        <taxon>Micrococcales</taxon>
        <taxon>Micrococcaceae</taxon>
        <taxon>Sinomonas</taxon>
    </lineage>
</organism>
<dbReference type="InterPro" id="IPR000669">
    <property type="entry name" value="Mannitol_DH"/>
</dbReference>
<evidence type="ECO:0000256" key="6">
    <source>
        <dbReference type="ARBA" id="ARBA00048615"/>
    </source>
</evidence>
<comment type="caution">
    <text evidence="9">The sequence shown here is derived from an EMBL/GenBank/DDBJ whole genome shotgun (WGS) entry which is preliminary data.</text>
</comment>
<dbReference type="InterPro" id="IPR013328">
    <property type="entry name" value="6PGD_dom2"/>
</dbReference>
<dbReference type="Gene3D" id="3.40.50.720">
    <property type="entry name" value="NAD(P)-binding Rossmann-like Domain"/>
    <property type="match status" value="1"/>
</dbReference>
<feature type="domain" description="Mannitol dehydrogenase C-terminal" evidence="8">
    <location>
        <begin position="282"/>
        <end position="406"/>
    </location>
</feature>
<dbReference type="InterPro" id="IPR013131">
    <property type="entry name" value="Mannitol_DH_N"/>
</dbReference>
<protein>
    <recommendedName>
        <fullName evidence="3">Mannitol-1-phosphate 5-dehydrogenase</fullName>
        <ecNumber evidence="2">1.1.1.17</ecNumber>
    </recommendedName>
</protein>
<comment type="similarity">
    <text evidence="1">Belongs to the mannitol dehydrogenase family.</text>
</comment>
<dbReference type="EC" id="1.1.1.17" evidence="2"/>
<evidence type="ECO:0000313" key="10">
    <source>
        <dbReference type="Proteomes" id="UP001304769"/>
    </source>
</evidence>
<keyword evidence="5" id="KW-0520">NAD</keyword>
<dbReference type="SUPFAM" id="SSF48179">
    <property type="entry name" value="6-phosphogluconate dehydrogenase C-terminal domain-like"/>
    <property type="match status" value="1"/>
</dbReference>
<dbReference type="SUPFAM" id="SSF51735">
    <property type="entry name" value="NAD(P)-binding Rossmann-fold domains"/>
    <property type="match status" value="1"/>
</dbReference>